<feature type="chain" id="PRO_5004550036" evidence="1">
    <location>
        <begin position="22"/>
        <end position="101"/>
    </location>
</feature>
<proteinExistence type="predicted"/>
<dbReference type="AlphaFoldDB" id="S8DZP1"/>
<name>S8DZP1_FOMSC</name>
<evidence type="ECO:0000313" key="3">
    <source>
        <dbReference type="Proteomes" id="UP000015241"/>
    </source>
</evidence>
<dbReference type="Proteomes" id="UP000015241">
    <property type="component" value="Unassembled WGS sequence"/>
</dbReference>
<reference evidence="2 3" key="1">
    <citation type="journal article" date="2012" name="Science">
        <title>The Paleozoic origin of enzymatic lignin decomposition reconstructed from 31 fungal genomes.</title>
        <authorList>
            <person name="Floudas D."/>
            <person name="Binder M."/>
            <person name="Riley R."/>
            <person name="Barry K."/>
            <person name="Blanchette R.A."/>
            <person name="Henrissat B."/>
            <person name="Martinez A.T."/>
            <person name="Otillar R."/>
            <person name="Spatafora J.W."/>
            <person name="Yadav J.S."/>
            <person name="Aerts A."/>
            <person name="Benoit I."/>
            <person name="Boyd A."/>
            <person name="Carlson A."/>
            <person name="Copeland A."/>
            <person name="Coutinho P.M."/>
            <person name="de Vries R.P."/>
            <person name="Ferreira P."/>
            <person name="Findley K."/>
            <person name="Foster B."/>
            <person name="Gaskell J."/>
            <person name="Glotzer D."/>
            <person name="Gorecki P."/>
            <person name="Heitman J."/>
            <person name="Hesse C."/>
            <person name="Hori C."/>
            <person name="Igarashi K."/>
            <person name="Jurgens J.A."/>
            <person name="Kallen N."/>
            <person name="Kersten P."/>
            <person name="Kohler A."/>
            <person name="Kuees U."/>
            <person name="Kumar T.K.A."/>
            <person name="Kuo A."/>
            <person name="LaButti K."/>
            <person name="Larrondo L.F."/>
            <person name="Lindquist E."/>
            <person name="Ling A."/>
            <person name="Lombard V."/>
            <person name="Lucas S."/>
            <person name="Lundell T."/>
            <person name="Martin R."/>
            <person name="McLaughlin D.J."/>
            <person name="Morgenstern I."/>
            <person name="Morin E."/>
            <person name="Murat C."/>
            <person name="Nagy L.G."/>
            <person name="Nolan M."/>
            <person name="Ohm R.A."/>
            <person name="Patyshakuliyeva A."/>
            <person name="Rokas A."/>
            <person name="Ruiz-Duenas F.J."/>
            <person name="Sabat G."/>
            <person name="Salamov A."/>
            <person name="Samejima M."/>
            <person name="Schmutz J."/>
            <person name="Slot J.C."/>
            <person name="St John F."/>
            <person name="Stenlid J."/>
            <person name="Sun H."/>
            <person name="Sun S."/>
            <person name="Syed K."/>
            <person name="Tsang A."/>
            <person name="Wiebenga A."/>
            <person name="Young D."/>
            <person name="Pisabarro A."/>
            <person name="Eastwood D.C."/>
            <person name="Martin F."/>
            <person name="Cullen D."/>
            <person name="Grigoriev I.V."/>
            <person name="Hibbett D.S."/>
        </authorList>
    </citation>
    <scope>NUCLEOTIDE SEQUENCE</scope>
    <source>
        <strain evidence="3">FP-58527</strain>
    </source>
</reference>
<evidence type="ECO:0000313" key="2">
    <source>
        <dbReference type="EMBL" id="EPS98012.1"/>
    </source>
</evidence>
<feature type="signal peptide" evidence="1">
    <location>
        <begin position="1"/>
        <end position="21"/>
    </location>
</feature>
<dbReference type="InParanoid" id="S8DZP1"/>
<protein>
    <submittedName>
        <fullName evidence="2">Uncharacterized protein</fullName>
    </submittedName>
</protein>
<dbReference type="HOGENOM" id="CLU_151452_0_0_1"/>
<keyword evidence="1" id="KW-0732">Signal</keyword>
<keyword evidence="3" id="KW-1185">Reference proteome</keyword>
<gene>
    <name evidence="2" type="ORF">FOMPIDRAFT_55833</name>
</gene>
<sequence length="101" mass="10964">GSIYILLWLAYTKLRVPFVKADSVLALDVANCLRSPGNCDPLGQLIQQSIIPTILFLSNHVAIKLGALFSPDLLLAYGIAPETECSNLIVSEKLFQALPPK</sequence>
<evidence type="ECO:0000256" key="1">
    <source>
        <dbReference type="SAM" id="SignalP"/>
    </source>
</evidence>
<organism evidence="2 3">
    <name type="scientific">Fomitopsis schrenkii</name>
    <name type="common">Brown rot fungus</name>
    <dbReference type="NCBI Taxonomy" id="2126942"/>
    <lineage>
        <taxon>Eukaryota</taxon>
        <taxon>Fungi</taxon>
        <taxon>Dikarya</taxon>
        <taxon>Basidiomycota</taxon>
        <taxon>Agaricomycotina</taxon>
        <taxon>Agaricomycetes</taxon>
        <taxon>Polyporales</taxon>
        <taxon>Fomitopsis</taxon>
    </lineage>
</organism>
<accession>S8DZP1</accession>
<dbReference type="EMBL" id="KE504170">
    <property type="protein sequence ID" value="EPS98012.1"/>
    <property type="molecule type" value="Genomic_DNA"/>
</dbReference>
<feature type="non-terminal residue" evidence="2">
    <location>
        <position position="1"/>
    </location>
</feature>